<dbReference type="GO" id="GO:0016787">
    <property type="term" value="F:hydrolase activity"/>
    <property type="evidence" value="ECO:0007669"/>
    <property type="project" value="UniProtKB-KW"/>
</dbReference>
<evidence type="ECO:0000256" key="3">
    <source>
        <dbReference type="ARBA" id="ARBA00022723"/>
    </source>
</evidence>
<dbReference type="STRING" id="91928.A0A0D1YF01"/>
<dbReference type="SMART" id="SM00849">
    <property type="entry name" value="Lactamase_B"/>
    <property type="match status" value="1"/>
</dbReference>
<evidence type="ECO:0000256" key="6">
    <source>
        <dbReference type="SAM" id="MobiDB-lite"/>
    </source>
</evidence>
<dbReference type="SUPFAM" id="SSF56281">
    <property type="entry name" value="Metallo-hydrolase/oxidoreductase"/>
    <property type="match status" value="1"/>
</dbReference>
<dbReference type="GeneID" id="27335915"/>
<dbReference type="GO" id="GO:0046872">
    <property type="term" value="F:metal ion binding"/>
    <property type="evidence" value="ECO:0007669"/>
    <property type="project" value="UniProtKB-KW"/>
</dbReference>
<keyword evidence="5" id="KW-0862">Zinc</keyword>
<evidence type="ECO:0000256" key="2">
    <source>
        <dbReference type="ARBA" id="ARBA00007749"/>
    </source>
</evidence>
<evidence type="ECO:0000256" key="4">
    <source>
        <dbReference type="ARBA" id="ARBA00022801"/>
    </source>
</evidence>
<dbReference type="RefSeq" id="XP_016233857.1">
    <property type="nucleotide sequence ID" value="XM_016383154.1"/>
</dbReference>
<keyword evidence="4" id="KW-0378">Hydrolase</keyword>
<dbReference type="AlphaFoldDB" id="A0A0D1YF01"/>
<dbReference type="OrthoDB" id="10250730at2759"/>
<dbReference type="InterPro" id="IPR001279">
    <property type="entry name" value="Metallo-B-lactamas"/>
</dbReference>
<name>A0A0D1YF01_9EURO</name>
<keyword evidence="9" id="KW-1185">Reference proteome</keyword>
<comment type="cofactor">
    <cofactor evidence="1">
        <name>Zn(2+)</name>
        <dbReference type="ChEBI" id="CHEBI:29105"/>
    </cofactor>
</comment>
<dbReference type="InterPro" id="IPR036866">
    <property type="entry name" value="RibonucZ/Hydroxyglut_hydro"/>
</dbReference>
<gene>
    <name evidence="8" type="ORF">PV08_08832</name>
</gene>
<dbReference type="HOGENOM" id="CLU_030571_1_1_1"/>
<proteinExistence type="inferred from homology"/>
<evidence type="ECO:0000313" key="8">
    <source>
        <dbReference type="EMBL" id="KIW13641.1"/>
    </source>
</evidence>
<protein>
    <recommendedName>
        <fullName evidence="7">Metallo-beta-lactamase domain-containing protein</fullName>
    </recommendedName>
</protein>
<feature type="domain" description="Metallo-beta-lactamase" evidence="7">
    <location>
        <begin position="52"/>
        <end position="308"/>
    </location>
</feature>
<evidence type="ECO:0000256" key="5">
    <source>
        <dbReference type="ARBA" id="ARBA00022833"/>
    </source>
</evidence>
<dbReference type="InterPro" id="IPR051013">
    <property type="entry name" value="MBL_superfamily_lactonases"/>
</dbReference>
<accession>A0A0D1YF01</accession>
<dbReference type="PANTHER" id="PTHR42978">
    <property type="entry name" value="QUORUM-QUENCHING LACTONASE YTNP-RELATED-RELATED"/>
    <property type="match status" value="1"/>
</dbReference>
<dbReference type="VEuPathDB" id="FungiDB:PV08_08832"/>
<dbReference type="CDD" id="cd07730">
    <property type="entry name" value="metallo-hydrolase-like_MBL-fold"/>
    <property type="match status" value="1"/>
</dbReference>
<comment type="similarity">
    <text evidence="2">Belongs to the metallo-beta-lactamase superfamily.</text>
</comment>
<evidence type="ECO:0000256" key="1">
    <source>
        <dbReference type="ARBA" id="ARBA00001947"/>
    </source>
</evidence>
<dbReference type="Proteomes" id="UP000053328">
    <property type="component" value="Unassembled WGS sequence"/>
</dbReference>
<organism evidence="8 9">
    <name type="scientific">Exophiala spinifera</name>
    <dbReference type="NCBI Taxonomy" id="91928"/>
    <lineage>
        <taxon>Eukaryota</taxon>
        <taxon>Fungi</taxon>
        <taxon>Dikarya</taxon>
        <taxon>Ascomycota</taxon>
        <taxon>Pezizomycotina</taxon>
        <taxon>Eurotiomycetes</taxon>
        <taxon>Chaetothyriomycetidae</taxon>
        <taxon>Chaetothyriales</taxon>
        <taxon>Herpotrichiellaceae</taxon>
        <taxon>Exophiala</taxon>
    </lineage>
</organism>
<feature type="region of interest" description="Disordered" evidence="6">
    <location>
        <begin position="180"/>
        <end position="204"/>
    </location>
</feature>
<evidence type="ECO:0000313" key="9">
    <source>
        <dbReference type="Proteomes" id="UP000053328"/>
    </source>
</evidence>
<dbReference type="Gene3D" id="3.60.15.10">
    <property type="entry name" value="Ribonuclease Z/Hydroxyacylglutathione hydrolase-like"/>
    <property type="match status" value="1"/>
</dbReference>
<dbReference type="Pfam" id="PF00753">
    <property type="entry name" value="Lactamase_B"/>
    <property type="match status" value="1"/>
</dbReference>
<dbReference type="EMBL" id="KN847497">
    <property type="protein sequence ID" value="KIW13641.1"/>
    <property type="molecule type" value="Genomic_DNA"/>
</dbReference>
<evidence type="ECO:0000259" key="7">
    <source>
        <dbReference type="SMART" id="SM00849"/>
    </source>
</evidence>
<dbReference type="PANTHER" id="PTHR42978:SF2">
    <property type="entry name" value="102 KBASES UNSTABLE REGION: FROM 1 TO 119443"/>
    <property type="match status" value="1"/>
</dbReference>
<sequence length="328" mass="36999">MSSAYLKRAPPSPPESASETTVEVYALKAGHLTLPERFFVDPASETERKTVPSLSFLVVHQDAETNQKTRIVFDLGIRRDPKRYIEPIQRHIETRQPLDTLPDVTASLAVGGLSPEDIDYVIYSHVHWDHVGEPRDFPRSTFVIGNGAQALLQGGGSLRGSHSFFESDLLPEGRTIELSNPYEDAEEQTKKRQEPTSGPDFDQEWKPYGNLPRVLDLFHDGSLYIVDAPGHLPGHINLLARTGPMSSIYLAGDACHDRRIMRKERAIGEWLDDHGQICCIHADRKLAEQTIERIQELESKGVECVFAHDFEWEENPQNQSRFFGPHNA</sequence>
<reference evidence="8 9" key="1">
    <citation type="submission" date="2015-01" db="EMBL/GenBank/DDBJ databases">
        <title>The Genome Sequence of Exophiala spinifera CBS89968.</title>
        <authorList>
            <consortium name="The Broad Institute Genomics Platform"/>
            <person name="Cuomo C."/>
            <person name="de Hoog S."/>
            <person name="Gorbushina A."/>
            <person name="Stielow B."/>
            <person name="Teixiera M."/>
            <person name="Abouelleil A."/>
            <person name="Chapman S.B."/>
            <person name="Priest M."/>
            <person name="Young S.K."/>
            <person name="Wortman J."/>
            <person name="Nusbaum C."/>
            <person name="Birren B."/>
        </authorList>
    </citation>
    <scope>NUCLEOTIDE SEQUENCE [LARGE SCALE GENOMIC DNA]</scope>
    <source>
        <strain evidence="8 9">CBS 89968</strain>
    </source>
</reference>
<keyword evidence="3" id="KW-0479">Metal-binding</keyword>